<dbReference type="EMBL" id="VWNA01000001">
    <property type="protein sequence ID" value="MQT13091.1"/>
    <property type="molecule type" value="Genomic_DNA"/>
</dbReference>
<dbReference type="SUPFAM" id="SSF50447">
    <property type="entry name" value="Translation proteins"/>
    <property type="match status" value="1"/>
</dbReference>
<organism evidence="10 11">
    <name type="scientific">Segnochrobactrum spirostomi</name>
    <dbReference type="NCBI Taxonomy" id="2608987"/>
    <lineage>
        <taxon>Bacteria</taxon>
        <taxon>Pseudomonadati</taxon>
        <taxon>Pseudomonadota</taxon>
        <taxon>Alphaproteobacteria</taxon>
        <taxon>Hyphomicrobiales</taxon>
        <taxon>Segnochrobactraceae</taxon>
        <taxon>Segnochrobactrum</taxon>
    </lineage>
</organism>
<dbReference type="RefSeq" id="WP_153480916.1">
    <property type="nucleotide sequence ID" value="NZ_VWNA01000001.1"/>
</dbReference>
<dbReference type="SUPFAM" id="SSF54980">
    <property type="entry name" value="EF-G C-terminal domain-like"/>
    <property type="match status" value="2"/>
</dbReference>
<dbReference type="CDD" id="cd03713">
    <property type="entry name" value="EFG_mtEFG_C"/>
    <property type="match status" value="1"/>
</dbReference>
<evidence type="ECO:0000256" key="3">
    <source>
        <dbReference type="ARBA" id="ARBA00022768"/>
    </source>
</evidence>
<dbReference type="AlphaFoldDB" id="A0A6A7Y4S1"/>
<dbReference type="NCBIfam" id="NF009379">
    <property type="entry name" value="PRK12740.1-3"/>
    <property type="match status" value="1"/>
</dbReference>
<dbReference type="InterPro" id="IPR014721">
    <property type="entry name" value="Ribsml_uS5_D2-typ_fold_subgr"/>
</dbReference>
<keyword evidence="4" id="KW-0648">Protein biosynthesis</keyword>
<dbReference type="InterPro" id="IPR027417">
    <property type="entry name" value="P-loop_NTPase"/>
</dbReference>
<gene>
    <name evidence="10" type="ORF">F0357_10645</name>
</gene>
<dbReference type="Gene3D" id="3.30.230.10">
    <property type="match status" value="1"/>
</dbReference>
<evidence type="ECO:0000256" key="4">
    <source>
        <dbReference type="ARBA" id="ARBA00022917"/>
    </source>
</evidence>
<keyword evidence="11" id="KW-1185">Reference proteome</keyword>
<dbReference type="GO" id="GO:0003746">
    <property type="term" value="F:translation elongation factor activity"/>
    <property type="evidence" value="ECO:0007669"/>
    <property type="project" value="UniProtKB-KW"/>
</dbReference>
<proteinExistence type="predicted"/>
<feature type="domain" description="Elongation factor EFG" evidence="8">
    <location>
        <begin position="586"/>
        <end position="676"/>
    </location>
</feature>
<dbReference type="InterPro" id="IPR020568">
    <property type="entry name" value="Ribosomal_Su5_D2-typ_SF"/>
</dbReference>
<evidence type="ECO:0000256" key="6">
    <source>
        <dbReference type="ARBA" id="ARBA00024731"/>
    </source>
</evidence>
<dbReference type="InterPro" id="IPR035647">
    <property type="entry name" value="EFG_III/V"/>
</dbReference>
<dbReference type="InterPro" id="IPR009000">
    <property type="entry name" value="Transl_B-barrel_sf"/>
</dbReference>
<dbReference type="InterPro" id="IPR005517">
    <property type="entry name" value="Transl_elong_EFG/EF2_IV"/>
</dbReference>
<evidence type="ECO:0000256" key="1">
    <source>
        <dbReference type="ARBA" id="ARBA00017872"/>
    </source>
</evidence>
<comment type="caution">
    <text evidence="10">The sequence shown here is derived from an EMBL/GenBank/DDBJ whole genome shotgun (WGS) entry which is preliminary data.</text>
</comment>
<dbReference type="Gene3D" id="3.40.50.300">
    <property type="entry name" value="P-loop containing nucleotide triphosphate hydrolases"/>
    <property type="match status" value="1"/>
</dbReference>
<protein>
    <recommendedName>
        <fullName evidence="1">Elongation factor G</fullName>
    </recommendedName>
</protein>
<evidence type="ECO:0000256" key="5">
    <source>
        <dbReference type="ARBA" id="ARBA00023134"/>
    </source>
</evidence>
<keyword evidence="3 10" id="KW-0251">Elongation factor</keyword>
<keyword evidence="2" id="KW-0547">Nucleotide-binding</keyword>
<dbReference type="InterPro" id="IPR047872">
    <property type="entry name" value="EFG_IV"/>
</dbReference>
<evidence type="ECO:0000256" key="2">
    <source>
        <dbReference type="ARBA" id="ARBA00022741"/>
    </source>
</evidence>
<evidence type="ECO:0000259" key="9">
    <source>
        <dbReference type="SMART" id="SM00889"/>
    </source>
</evidence>
<dbReference type="Pfam" id="PF03764">
    <property type="entry name" value="EFG_IV"/>
    <property type="match status" value="1"/>
</dbReference>
<dbReference type="GO" id="GO:0097216">
    <property type="term" value="F:guanosine tetraphosphate binding"/>
    <property type="evidence" value="ECO:0007669"/>
    <property type="project" value="UniProtKB-ARBA"/>
</dbReference>
<dbReference type="InterPro" id="IPR035649">
    <property type="entry name" value="EFG_V"/>
</dbReference>
<feature type="domain" description="Translation elongation factor EFG/EF2" evidence="9">
    <location>
        <begin position="467"/>
        <end position="584"/>
    </location>
</feature>
<dbReference type="GO" id="GO:0032790">
    <property type="term" value="P:ribosome disassembly"/>
    <property type="evidence" value="ECO:0007669"/>
    <property type="project" value="TreeGrafter"/>
</dbReference>
<sequence>MAIEDRLYGEDQDVSAPTPRFAEPRLIAIVGPYGSGKSTLVEAILARTDAAREAEATPGKAPTMSVAARFVPATFMRDRYVFVDCPGSVEFRCEADGVLAAADLAVVVCEADPRKLPALQIILKDLEERGIPRVLFLNKIDRLEARVRETLETLQSASRTPLVLRQIPIWRDGIATGFIDLALERAFIYREHAASRVMSIPDEARAREVEARFEMLERVADYDDALMEELLSDIEPPRDRVFDDLAREMREGLICPVFLGAAQRGNGVFRLLKALRHESPGVAETRTRLGLGSDQKTVVQVMKTLHSSHIGKLSLARVLSGGVTETQPLQTCDGRAVKPAGLYDLVGEEAVKRGPAGPGEVVALAKLDGVATGTTLGSRGGRVFSLVDLAVPPPVLAFAVAPAERKDEVKLTAALGKLAEEDHGLSVEADAVTGETRLCGQGEIHLRTALERLAVKFGLAVSQRPPRVPYRETIRSSARAHGRHKKQSGGHGQFGDVTLEFTPLPRGEGFRFASRIAGGVVPKAFIPAIEAGVRDSLGEGPLGFPVTDLAVTLVDGAAHAVDSSEQAFRAAAHLAMREGLVAAGPLLLEPMLAMTLHCPSEATARINAVLAARRGQITGFEPRAGWPGWDCITALMPEAEIRDLIVEIRSATAGVGDFRVKFDHLAPLEGRLAEEVVDRRRRDAA</sequence>
<dbReference type="SUPFAM" id="SSF54211">
    <property type="entry name" value="Ribosomal protein S5 domain 2-like"/>
    <property type="match status" value="1"/>
</dbReference>
<accession>A0A6A7Y4S1</accession>
<reference evidence="10 11" key="1">
    <citation type="submission" date="2019-09" db="EMBL/GenBank/DDBJ databases">
        <title>Segnochrobactrum spirostomi gen. nov., sp. nov., isolated from the ciliate Spirostomum cf. yagiui and description of a novel family, Segnochrobactraceae fam. nov. within the order Rhizobiales of the class Alphaproteobacteria.</title>
        <authorList>
            <person name="Akter S."/>
            <person name="Shazib S.U.A."/>
            <person name="Shin M.K."/>
        </authorList>
    </citation>
    <scope>NUCLEOTIDE SEQUENCE [LARGE SCALE GENOMIC DNA]</scope>
    <source>
        <strain evidence="10 11">Sp-1</strain>
    </source>
</reference>
<comment type="function">
    <text evidence="6">Catalyzes the GTP-dependent ribosomal translocation step during translation elongation. During this step, the ribosome changes from the pre-translocational (PRE) to the post-translocational (POST) state as the newly formed A-site-bound peptidyl-tRNA and P-site-bound deacylated tRNA move to the P and E sites, respectively. Catalyzes the coordinated movement of the two tRNA molecules, the mRNA and conformational changes in the ribosome.</text>
</comment>
<dbReference type="InterPro" id="IPR000640">
    <property type="entry name" value="EFG_V-like"/>
</dbReference>
<dbReference type="Gene3D" id="2.40.30.10">
    <property type="entry name" value="Translation factors"/>
    <property type="match status" value="1"/>
</dbReference>
<dbReference type="GO" id="GO:0003924">
    <property type="term" value="F:GTPase activity"/>
    <property type="evidence" value="ECO:0007669"/>
    <property type="project" value="InterPro"/>
</dbReference>
<name>A0A6A7Y4S1_9HYPH</name>
<evidence type="ECO:0000259" key="8">
    <source>
        <dbReference type="SMART" id="SM00838"/>
    </source>
</evidence>
<keyword evidence="5" id="KW-0342">GTP-binding</keyword>
<evidence type="ECO:0000313" key="11">
    <source>
        <dbReference type="Proteomes" id="UP000332515"/>
    </source>
</evidence>
<dbReference type="Gene3D" id="3.30.70.240">
    <property type="match status" value="1"/>
</dbReference>
<dbReference type="SUPFAM" id="SSF52540">
    <property type="entry name" value="P-loop containing nucleoside triphosphate hydrolases"/>
    <property type="match status" value="1"/>
</dbReference>
<feature type="region of interest" description="Disordered" evidence="7">
    <location>
        <begin position="478"/>
        <end position="497"/>
    </location>
</feature>
<dbReference type="SMART" id="SM00838">
    <property type="entry name" value="EFG_C"/>
    <property type="match status" value="1"/>
</dbReference>
<dbReference type="Pfam" id="PF00009">
    <property type="entry name" value="GTP_EFTU"/>
    <property type="match status" value="1"/>
</dbReference>
<dbReference type="Gene3D" id="3.30.70.870">
    <property type="entry name" value="Elongation Factor G (Translational Gtpase), domain 3"/>
    <property type="match status" value="1"/>
</dbReference>
<evidence type="ECO:0000313" key="10">
    <source>
        <dbReference type="EMBL" id="MQT13091.1"/>
    </source>
</evidence>
<dbReference type="InterPro" id="IPR000795">
    <property type="entry name" value="T_Tr_GTP-bd_dom"/>
</dbReference>
<dbReference type="Pfam" id="PF14492">
    <property type="entry name" value="EFG_III"/>
    <property type="match status" value="1"/>
</dbReference>
<dbReference type="SMART" id="SM00889">
    <property type="entry name" value="EFG_IV"/>
    <property type="match status" value="1"/>
</dbReference>
<dbReference type="CDD" id="cd01434">
    <property type="entry name" value="EFG_mtEFG1_IV"/>
    <property type="match status" value="1"/>
</dbReference>
<dbReference type="InterPro" id="IPR041095">
    <property type="entry name" value="EFG_II"/>
</dbReference>
<evidence type="ECO:0000256" key="7">
    <source>
        <dbReference type="SAM" id="MobiDB-lite"/>
    </source>
</evidence>
<feature type="compositionally biased region" description="Basic residues" evidence="7">
    <location>
        <begin position="478"/>
        <end position="488"/>
    </location>
</feature>
<dbReference type="Pfam" id="PF00679">
    <property type="entry name" value="EFG_C"/>
    <property type="match status" value="1"/>
</dbReference>
<dbReference type="Proteomes" id="UP000332515">
    <property type="component" value="Unassembled WGS sequence"/>
</dbReference>
<dbReference type="PANTHER" id="PTHR43261:SF7">
    <property type="entry name" value="ELONGATION FACTOR G-LIKE PROTEIN"/>
    <property type="match status" value="1"/>
</dbReference>
<dbReference type="PANTHER" id="PTHR43261">
    <property type="entry name" value="TRANSLATION ELONGATION FACTOR G-RELATED"/>
    <property type="match status" value="1"/>
</dbReference>
<dbReference type="GO" id="GO:0005525">
    <property type="term" value="F:GTP binding"/>
    <property type="evidence" value="ECO:0007669"/>
    <property type="project" value="UniProtKB-KW"/>
</dbReference>